<sequence length="39" mass="4623">RYVRTTTSIDLSDIDIHVFTGYFLFIHSSWNMKLQSSSR</sequence>
<organism evidence="1 2">
    <name type="scientific">Rotaria magnacalcarata</name>
    <dbReference type="NCBI Taxonomy" id="392030"/>
    <lineage>
        <taxon>Eukaryota</taxon>
        <taxon>Metazoa</taxon>
        <taxon>Spiralia</taxon>
        <taxon>Gnathifera</taxon>
        <taxon>Rotifera</taxon>
        <taxon>Eurotatoria</taxon>
        <taxon>Bdelloidea</taxon>
        <taxon>Philodinida</taxon>
        <taxon>Philodinidae</taxon>
        <taxon>Rotaria</taxon>
    </lineage>
</organism>
<evidence type="ECO:0000313" key="1">
    <source>
        <dbReference type="EMBL" id="CAF2256314.1"/>
    </source>
</evidence>
<feature type="non-terminal residue" evidence="1">
    <location>
        <position position="1"/>
    </location>
</feature>
<proteinExistence type="predicted"/>
<comment type="caution">
    <text evidence="1">The sequence shown here is derived from an EMBL/GenBank/DDBJ whole genome shotgun (WGS) entry which is preliminary data.</text>
</comment>
<reference evidence="1" key="1">
    <citation type="submission" date="2021-02" db="EMBL/GenBank/DDBJ databases">
        <authorList>
            <person name="Nowell W R."/>
        </authorList>
    </citation>
    <scope>NUCLEOTIDE SEQUENCE</scope>
</reference>
<dbReference type="Proteomes" id="UP000663887">
    <property type="component" value="Unassembled WGS sequence"/>
</dbReference>
<protein>
    <submittedName>
        <fullName evidence="1">Uncharacterized protein</fullName>
    </submittedName>
</protein>
<accession>A0A817A6A7</accession>
<gene>
    <name evidence="1" type="ORF">XDN619_LOCUS35715</name>
</gene>
<evidence type="ECO:0000313" key="2">
    <source>
        <dbReference type="Proteomes" id="UP000663887"/>
    </source>
</evidence>
<dbReference type="AlphaFoldDB" id="A0A817A6A7"/>
<dbReference type="EMBL" id="CAJNRG010018360">
    <property type="protein sequence ID" value="CAF2256314.1"/>
    <property type="molecule type" value="Genomic_DNA"/>
</dbReference>
<name>A0A817A6A7_9BILA</name>